<dbReference type="PROSITE" id="PS50191">
    <property type="entry name" value="CRAL_TRIO"/>
    <property type="match status" value="1"/>
</dbReference>
<feature type="domain" description="CRAL-TRIO" evidence="1">
    <location>
        <begin position="122"/>
        <end position="261"/>
    </location>
</feature>
<dbReference type="GO" id="GO:1902936">
    <property type="term" value="F:phosphatidylinositol bisphosphate binding"/>
    <property type="evidence" value="ECO:0007669"/>
    <property type="project" value="TreeGrafter"/>
</dbReference>
<dbReference type="Gene3D" id="1.20.5.1200">
    <property type="entry name" value="Alpha-tocopherol transfer"/>
    <property type="match status" value="1"/>
</dbReference>
<keyword evidence="3" id="KW-1185">Reference proteome</keyword>
<dbReference type="AlphaFoldDB" id="A0AAV4TI24"/>
<evidence type="ECO:0000313" key="2">
    <source>
        <dbReference type="EMBL" id="GIY45760.1"/>
    </source>
</evidence>
<dbReference type="SUPFAM" id="SSF52087">
    <property type="entry name" value="CRAL/TRIO domain"/>
    <property type="match status" value="1"/>
</dbReference>
<evidence type="ECO:0000313" key="3">
    <source>
        <dbReference type="Proteomes" id="UP001054837"/>
    </source>
</evidence>
<dbReference type="CDD" id="cd00170">
    <property type="entry name" value="SEC14"/>
    <property type="match status" value="1"/>
</dbReference>
<sequence>MDCCRNEHLPFEAEELDESSMREIRKEVGESEESRTRCLQILRKDLQSLDNIQPCLEEDFLLQVLRTSKFDPAKAMQKILRFYQHQDKLAETFKTCSMSLEKAGSLNHVWISPYRLENHTALVIALGGKVDYSMYSFEDRLYLDLITVSELMRNPLNALCGVTFMVDYKGFGMRTLFEHTPGRVKIFVESLLGSPLRFKGFHIVNHPPVFSVIFNMAYPLLPKKIRDRLFLHPNDNWKSLHSLVPADILPEQYGGKLKQSSMINPLEDIAELDKHYLKQMQFGSLKNRHLRQSMTVISA</sequence>
<dbReference type="SUPFAM" id="SSF46938">
    <property type="entry name" value="CRAL/TRIO N-terminal domain"/>
    <property type="match status" value="1"/>
</dbReference>
<accession>A0AAV4TI24</accession>
<dbReference type="Proteomes" id="UP001054837">
    <property type="component" value="Unassembled WGS sequence"/>
</dbReference>
<dbReference type="PANTHER" id="PTHR10174:SF130">
    <property type="entry name" value="ALPHA-TOCOPHEROL TRANSFER PROTEIN-LIKE"/>
    <property type="match status" value="1"/>
</dbReference>
<name>A0AAV4TI24_9ARAC</name>
<dbReference type="InterPro" id="IPR036273">
    <property type="entry name" value="CRAL/TRIO_N_dom_sf"/>
</dbReference>
<dbReference type="PRINTS" id="PR00180">
    <property type="entry name" value="CRETINALDHBP"/>
</dbReference>
<dbReference type="GO" id="GO:0016020">
    <property type="term" value="C:membrane"/>
    <property type="evidence" value="ECO:0007669"/>
    <property type="project" value="TreeGrafter"/>
</dbReference>
<dbReference type="InterPro" id="IPR036865">
    <property type="entry name" value="CRAL-TRIO_dom_sf"/>
</dbReference>
<dbReference type="SMART" id="SM00516">
    <property type="entry name" value="SEC14"/>
    <property type="match status" value="1"/>
</dbReference>
<reference evidence="2 3" key="1">
    <citation type="submission" date="2021-06" db="EMBL/GenBank/DDBJ databases">
        <title>Caerostris darwini draft genome.</title>
        <authorList>
            <person name="Kono N."/>
            <person name="Arakawa K."/>
        </authorList>
    </citation>
    <scope>NUCLEOTIDE SEQUENCE [LARGE SCALE GENOMIC DNA]</scope>
</reference>
<dbReference type="Gene3D" id="3.40.525.10">
    <property type="entry name" value="CRAL-TRIO lipid binding domain"/>
    <property type="match status" value="1"/>
</dbReference>
<organism evidence="2 3">
    <name type="scientific">Caerostris darwini</name>
    <dbReference type="NCBI Taxonomy" id="1538125"/>
    <lineage>
        <taxon>Eukaryota</taxon>
        <taxon>Metazoa</taxon>
        <taxon>Ecdysozoa</taxon>
        <taxon>Arthropoda</taxon>
        <taxon>Chelicerata</taxon>
        <taxon>Arachnida</taxon>
        <taxon>Araneae</taxon>
        <taxon>Araneomorphae</taxon>
        <taxon>Entelegynae</taxon>
        <taxon>Araneoidea</taxon>
        <taxon>Araneidae</taxon>
        <taxon>Caerostris</taxon>
    </lineage>
</organism>
<comment type="caution">
    <text evidence="2">The sequence shown here is derived from an EMBL/GenBank/DDBJ whole genome shotgun (WGS) entry which is preliminary data.</text>
</comment>
<protein>
    <submittedName>
        <fullName evidence="2">Alpha-tocopherol transfer protein-like</fullName>
    </submittedName>
</protein>
<dbReference type="Pfam" id="PF00650">
    <property type="entry name" value="CRAL_TRIO"/>
    <property type="match status" value="1"/>
</dbReference>
<dbReference type="PANTHER" id="PTHR10174">
    <property type="entry name" value="ALPHA-TOCOPHEROL TRANSFER PROTEIN-RELATED"/>
    <property type="match status" value="1"/>
</dbReference>
<proteinExistence type="predicted"/>
<dbReference type="Gene3D" id="1.10.8.20">
    <property type="entry name" value="N-terminal domain of phosphatidylinositol transfer protein sec14p"/>
    <property type="match status" value="1"/>
</dbReference>
<gene>
    <name evidence="2" type="primary">Ttpal</name>
    <name evidence="2" type="ORF">CDAR_543981</name>
</gene>
<dbReference type="InterPro" id="IPR001251">
    <property type="entry name" value="CRAL-TRIO_dom"/>
</dbReference>
<evidence type="ECO:0000259" key="1">
    <source>
        <dbReference type="PROSITE" id="PS50191"/>
    </source>
</evidence>
<dbReference type="EMBL" id="BPLQ01009658">
    <property type="protein sequence ID" value="GIY45760.1"/>
    <property type="molecule type" value="Genomic_DNA"/>
</dbReference>